<feature type="transmembrane region" description="Helical" evidence="1">
    <location>
        <begin position="6"/>
        <end position="25"/>
    </location>
</feature>
<accession>A0A084TII1</accession>
<protein>
    <submittedName>
        <fullName evidence="2">Uncharacterized protein</fullName>
    </submittedName>
</protein>
<keyword evidence="1" id="KW-1133">Transmembrane helix</keyword>
<keyword evidence="1" id="KW-0812">Transmembrane</keyword>
<dbReference type="RefSeq" id="WP_036121896.1">
    <property type="nucleotide sequence ID" value="NZ_BMET01000007.1"/>
</dbReference>
<dbReference type="OrthoDB" id="1524706at2"/>
<dbReference type="eggNOG" id="ENOG5032YUJ">
    <property type="taxonomic scope" value="Bacteria"/>
</dbReference>
<dbReference type="Proteomes" id="UP000028521">
    <property type="component" value="Unassembled WGS sequence"/>
</dbReference>
<evidence type="ECO:0000313" key="2">
    <source>
        <dbReference type="EMBL" id="KFB00517.1"/>
    </source>
</evidence>
<sequence length="154" mass="17311">MDLGITIIEVVLIAICIIPFILMGLSKAKNKKQQLQLLTKLAQKEQCKMDTYEVFANISIGLDTSKKRLLFVRQDNDTITQESIDLLHIKNCNLIKASNNNNAPKDISKLELALAPTSNNKAETRLLFFDIATEMPLSGQLQLAEKWNAIINKQ</sequence>
<name>A0A084TII1_9FLAO</name>
<evidence type="ECO:0000256" key="1">
    <source>
        <dbReference type="SAM" id="Phobius"/>
    </source>
</evidence>
<reference evidence="3" key="2">
    <citation type="submission" date="2014-07" db="EMBL/GenBank/DDBJ databases">
        <title>Genome sequence of Mangrovimonas yunxiaonensis.</title>
        <authorList>
            <person name="Li Y."/>
            <person name="Zheng T."/>
        </authorList>
    </citation>
    <scope>NUCLEOTIDE SEQUENCE [LARGE SCALE GENOMIC DNA]</scope>
    <source>
        <strain evidence="3">LY01</strain>
    </source>
</reference>
<dbReference type="EMBL" id="JPFK01000007">
    <property type="protein sequence ID" value="KFB00517.1"/>
    <property type="molecule type" value="Genomic_DNA"/>
</dbReference>
<organism evidence="2 3">
    <name type="scientific">Mangrovimonas yunxiaonensis</name>
    <dbReference type="NCBI Taxonomy" id="1197477"/>
    <lineage>
        <taxon>Bacteria</taxon>
        <taxon>Pseudomonadati</taxon>
        <taxon>Bacteroidota</taxon>
        <taxon>Flavobacteriia</taxon>
        <taxon>Flavobacteriales</taxon>
        <taxon>Flavobacteriaceae</taxon>
        <taxon>Mangrovimonas</taxon>
    </lineage>
</organism>
<gene>
    <name evidence="2" type="ORF">IA57_08555</name>
</gene>
<evidence type="ECO:0000313" key="3">
    <source>
        <dbReference type="Proteomes" id="UP000028521"/>
    </source>
</evidence>
<proteinExistence type="predicted"/>
<dbReference type="AlphaFoldDB" id="A0A084TII1"/>
<keyword evidence="1" id="KW-0472">Membrane</keyword>
<comment type="caution">
    <text evidence="2">The sequence shown here is derived from an EMBL/GenBank/DDBJ whole genome shotgun (WGS) entry which is preliminary data.</text>
</comment>
<keyword evidence="3" id="KW-1185">Reference proteome</keyword>
<reference evidence="2 3" key="1">
    <citation type="journal article" date="2014" name="Genome Announc.">
        <title>Draft Genome Sequence of the Algicidal Bacterium Mangrovimonas yunxiaonensis Strain LY01.</title>
        <authorList>
            <person name="Li Y."/>
            <person name="Zhu H."/>
            <person name="Li C."/>
            <person name="Zhang H."/>
            <person name="Chen Z."/>
            <person name="Zheng W."/>
            <person name="Xu H."/>
            <person name="Zheng T."/>
        </authorList>
    </citation>
    <scope>NUCLEOTIDE SEQUENCE [LARGE SCALE GENOMIC DNA]</scope>
    <source>
        <strain evidence="2 3">LY01</strain>
    </source>
</reference>